<dbReference type="Proteomes" id="UP000294829">
    <property type="component" value="Unassembled WGS sequence"/>
</dbReference>
<dbReference type="InterPro" id="IPR036513">
    <property type="entry name" value="STAS_dom_sf"/>
</dbReference>
<dbReference type="InterPro" id="IPR052746">
    <property type="entry name" value="MlaB_ABC_Transporter"/>
</dbReference>
<dbReference type="PANTHER" id="PTHR35849:SF2">
    <property type="entry name" value="BLR2341 PROTEIN"/>
    <property type="match status" value="1"/>
</dbReference>
<dbReference type="InterPro" id="IPR058548">
    <property type="entry name" value="MlaB-like_STAS"/>
</dbReference>
<dbReference type="OrthoDB" id="8527158at2"/>
<feature type="domain" description="STAS" evidence="1">
    <location>
        <begin position="1"/>
        <end position="96"/>
    </location>
</feature>
<accession>A0A4R5VXM7</accession>
<name>A0A4R5VXM7_9BURK</name>
<organism evidence="2 3">
    <name type="scientific">Sapientia aquatica</name>
    <dbReference type="NCBI Taxonomy" id="1549640"/>
    <lineage>
        <taxon>Bacteria</taxon>
        <taxon>Pseudomonadati</taxon>
        <taxon>Pseudomonadota</taxon>
        <taxon>Betaproteobacteria</taxon>
        <taxon>Burkholderiales</taxon>
        <taxon>Oxalobacteraceae</taxon>
        <taxon>Sapientia</taxon>
    </lineage>
</organism>
<sequence length="96" mass="10365">MSGKIIPIEGSLTIECVGELQELLRNELGQCGATTVTFDLTEVTDIDGAGLQLLLAFAKALEKVNAQLRLQHAPEKIQQVLAKYGVANRFLQGELA</sequence>
<protein>
    <submittedName>
        <fullName evidence="2">Anti-sigma factor antagonist</fullName>
    </submittedName>
</protein>
<dbReference type="InterPro" id="IPR002645">
    <property type="entry name" value="STAS_dom"/>
</dbReference>
<comment type="caution">
    <text evidence="2">The sequence shown here is derived from an EMBL/GenBank/DDBJ whole genome shotgun (WGS) entry which is preliminary data.</text>
</comment>
<dbReference type="CDD" id="cd07043">
    <property type="entry name" value="STAS_anti-anti-sigma_factors"/>
    <property type="match status" value="1"/>
</dbReference>
<dbReference type="AlphaFoldDB" id="A0A4R5VXM7"/>
<dbReference type="SUPFAM" id="SSF52091">
    <property type="entry name" value="SpoIIaa-like"/>
    <property type="match status" value="1"/>
</dbReference>
<keyword evidence="3" id="KW-1185">Reference proteome</keyword>
<evidence type="ECO:0000313" key="2">
    <source>
        <dbReference type="EMBL" id="TDK63776.1"/>
    </source>
</evidence>
<proteinExistence type="predicted"/>
<reference evidence="2 3" key="1">
    <citation type="submission" date="2019-03" db="EMBL/GenBank/DDBJ databases">
        <title>Sapientia aquatica gen. nov., sp. nov., isolated from a crater lake.</title>
        <authorList>
            <person name="Felfoldi T."/>
            <person name="Szabo A."/>
            <person name="Toth E."/>
            <person name="Schumann P."/>
            <person name="Keki Z."/>
            <person name="Marialigeti K."/>
            <person name="Mathe I."/>
        </authorList>
    </citation>
    <scope>NUCLEOTIDE SEQUENCE [LARGE SCALE GENOMIC DNA]</scope>
    <source>
        <strain evidence="2 3">SA-152</strain>
    </source>
</reference>
<dbReference type="PROSITE" id="PS50801">
    <property type="entry name" value="STAS"/>
    <property type="match status" value="1"/>
</dbReference>
<gene>
    <name evidence="2" type="ORF">E2I14_14520</name>
</gene>
<dbReference type="EMBL" id="SMYL01000008">
    <property type="protein sequence ID" value="TDK63776.1"/>
    <property type="molecule type" value="Genomic_DNA"/>
</dbReference>
<evidence type="ECO:0000259" key="1">
    <source>
        <dbReference type="PROSITE" id="PS50801"/>
    </source>
</evidence>
<dbReference type="Gene3D" id="3.30.750.24">
    <property type="entry name" value="STAS domain"/>
    <property type="match status" value="1"/>
</dbReference>
<evidence type="ECO:0000313" key="3">
    <source>
        <dbReference type="Proteomes" id="UP000294829"/>
    </source>
</evidence>
<dbReference type="RefSeq" id="WP_133329784.1">
    <property type="nucleotide sequence ID" value="NZ_SMYL01000008.1"/>
</dbReference>
<dbReference type="Pfam" id="PF13466">
    <property type="entry name" value="STAS_2"/>
    <property type="match status" value="1"/>
</dbReference>
<dbReference type="PANTHER" id="PTHR35849">
    <property type="entry name" value="BLR2341 PROTEIN"/>
    <property type="match status" value="1"/>
</dbReference>